<name>A0A5R8WVZ4_9BACT</name>
<accession>A0A5R8WVZ4</accession>
<proteinExistence type="predicted"/>
<sequence>MLSGTFFVACQKDKAVVPAQVQSATSRGANLEANPSSIDEALLNAMAANAGVQEFILDTYAVAVEYDQALAAMSPDARNAYFATYGTHGNPYLVRTQAQMTALFESQNEHRAKMFDDFPGYLQMEADKQSAFDAQLFGMVTAGYNEEHGLKAAGGTCTEAYWRCLSKYCDSNIGPCGDACWDNYIYCLNSRY</sequence>
<dbReference type="EMBL" id="VAJM01000002">
    <property type="protein sequence ID" value="TLM95605.1"/>
    <property type="molecule type" value="Genomic_DNA"/>
</dbReference>
<gene>
    <name evidence="1" type="ORF">FDY95_07420</name>
</gene>
<keyword evidence="2" id="KW-1185">Reference proteome</keyword>
<evidence type="ECO:0000313" key="1">
    <source>
        <dbReference type="EMBL" id="TLM95605.1"/>
    </source>
</evidence>
<protein>
    <submittedName>
        <fullName evidence="1">Uncharacterized protein</fullName>
    </submittedName>
</protein>
<dbReference type="Proteomes" id="UP000305517">
    <property type="component" value="Unassembled WGS sequence"/>
</dbReference>
<dbReference type="AlphaFoldDB" id="A0A5R8WVZ4"/>
<reference evidence="1 2" key="1">
    <citation type="submission" date="2019-05" db="EMBL/GenBank/DDBJ databases">
        <title>Hymenobacter edaphi sp. nov., isolated from abandoned arsenic-contaminated farmland soil.</title>
        <authorList>
            <person name="Nie L."/>
        </authorList>
    </citation>
    <scope>NUCLEOTIDE SEQUENCE [LARGE SCALE GENOMIC DNA]</scope>
    <source>
        <strain evidence="1 2">1-3-3-8</strain>
    </source>
</reference>
<comment type="caution">
    <text evidence="1">The sequence shown here is derived from an EMBL/GenBank/DDBJ whole genome shotgun (WGS) entry which is preliminary data.</text>
</comment>
<evidence type="ECO:0000313" key="2">
    <source>
        <dbReference type="Proteomes" id="UP000305517"/>
    </source>
</evidence>
<dbReference type="RefSeq" id="WP_138076185.1">
    <property type="nucleotide sequence ID" value="NZ_VAJM01000002.1"/>
</dbReference>
<organism evidence="1 2">
    <name type="scientific">Hymenobacter jeollabukensis</name>
    <dbReference type="NCBI Taxonomy" id="2025313"/>
    <lineage>
        <taxon>Bacteria</taxon>
        <taxon>Pseudomonadati</taxon>
        <taxon>Bacteroidota</taxon>
        <taxon>Cytophagia</taxon>
        <taxon>Cytophagales</taxon>
        <taxon>Hymenobacteraceae</taxon>
        <taxon>Hymenobacter</taxon>
    </lineage>
</organism>